<comment type="caution">
    <text evidence="2">The sequence shown here is derived from an EMBL/GenBank/DDBJ whole genome shotgun (WGS) entry which is preliminary data.</text>
</comment>
<protein>
    <submittedName>
        <fullName evidence="2">Uncharacterized protein</fullName>
    </submittedName>
</protein>
<gene>
    <name evidence="2" type="ORF">C4K88_07655</name>
</gene>
<feature type="compositionally biased region" description="Polar residues" evidence="1">
    <location>
        <begin position="91"/>
        <end position="105"/>
    </location>
</feature>
<evidence type="ECO:0000313" key="3">
    <source>
        <dbReference type="Proteomes" id="UP000239297"/>
    </source>
</evidence>
<dbReference type="AlphaFoldDB" id="A0A2S5IYC9"/>
<sequence>MPSHRCRCGCPRSTRTGTPAGYPSGHVHGLSVDPETSRILLATHDGLFGVTQSPALQIGYEDRVVSAVSTSCHRTRMRTRQPLPTHGVCPTRTSPLRMQQTVGEA</sequence>
<name>A0A2S5IYC9_9MICC</name>
<organism evidence="2 3">
    <name type="scientific">Arthrobacter pityocampae</name>
    <dbReference type="NCBI Taxonomy" id="547334"/>
    <lineage>
        <taxon>Bacteria</taxon>
        <taxon>Bacillati</taxon>
        <taxon>Actinomycetota</taxon>
        <taxon>Actinomycetes</taxon>
        <taxon>Micrococcales</taxon>
        <taxon>Micrococcaceae</taxon>
        <taxon>Arthrobacter</taxon>
    </lineage>
</organism>
<evidence type="ECO:0000256" key="1">
    <source>
        <dbReference type="SAM" id="MobiDB-lite"/>
    </source>
</evidence>
<feature type="region of interest" description="Disordered" evidence="1">
    <location>
        <begin position="1"/>
        <end position="26"/>
    </location>
</feature>
<dbReference type="Proteomes" id="UP000239297">
    <property type="component" value="Unassembled WGS sequence"/>
</dbReference>
<evidence type="ECO:0000313" key="2">
    <source>
        <dbReference type="EMBL" id="PPB49555.1"/>
    </source>
</evidence>
<keyword evidence="3" id="KW-1185">Reference proteome</keyword>
<dbReference type="EMBL" id="PRKW01000003">
    <property type="protein sequence ID" value="PPB49555.1"/>
    <property type="molecule type" value="Genomic_DNA"/>
</dbReference>
<feature type="region of interest" description="Disordered" evidence="1">
    <location>
        <begin position="73"/>
        <end position="105"/>
    </location>
</feature>
<reference evidence="2 3" key="1">
    <citation type="journal article" date="2014" name="Int. J. Syst. Evol. Microbiol.">
        <title>Arthrobacter pityocampae sp. nov., isolated from Thaumetopoea pityocampa (Lep., Thaumetopoeidae).</title>
        <authorList>
            <person name="Ince I.A."/>
            <person name="Demirbag Z."/>
            <person name="Kati H."/>
        </authorList>
    </citation>
    <scope>NUCLEOTIDE SEQUENCE [LARGE SCALE GENOMIC DNA]</scope>
    <source>
        <strain evidence="2 3">Tp2</strain>
    </source>
</reference>
<proteinExistence type="predicted"/>
<accession>A0A2S5IYC9</accession>